<reference evidence="2 3" key="1">
    <citation type="journal article" date="2016" name="Environ. Microbiol.">
        <title>Genomic resolution of a cold subsurface aquifer community provides metabolic insights for novel microbes adapted to high CO concentrations.</title>
        <authorList>
            <person name="Probst A.J."/>
            <person name="Castelle C.J."/>
            <person name="Singh A."/>
            <person name="Brown C.T."/>
            <person name="Anantharaman K."/>
            <person name="Sharon I."/>
            <person name="Hug L.A."/>
            <person name="Burstein D."/>
            <person name="Emerson J.B."/>
            <person name="Thomas B.C."/>
            <person name="Banfield J.F."/>
        </authorList>
    </citation>
    <scope>NUCLEOTIDE SEQUENCE [LARGE SCALE GENOMIC DNA]</scope>
    <source>
        <strain evidence="2">CG1_02_43_90</strain>
    </source>
</reference>
<dbReference type="EMBL" id="MNVN01000015">
    <property type="protein sequence ID" value="OIO30695.1"/>
    <property type="molecule type" value="Genomic_DNA"/>
</dbReference>
<evidence type="ECO:0000256" key="1">
    <source>
        <dbReference type="SAM" id="Phobius"/>
    </source>
</evidence>
<comment type="caution">
    <text evidence="2">The sequence shown here is derived from an EMBL/GenBank/DDBJ whole genome shotgun (WGS) entry which is preliminary data.</text>
</comment>
<sequence>MYYAYLFIAFFVFVAIVGISVFSMNKEVEESGEGKFLTDEEVADAKMLKDAEEAESLEDAVRVYHHARHGEARRSRLQRGNATVRNSGANHCWPFCAQKQSLNFVVQKRWLDFAGIISP</sequence>
<dbReference type="Proteomes" id="UP000181992">
    <property type="component" value="Unassembled WGS sequence"/>
</dbReference>
<feature type="transmembrane region" description="Helical" evidence="1">
    <location>
        <begin position="6"/>
        <end position="25"/>
    </location>
</feature>
<name>A0A1J4V8W1_9BACT</name>
<proteinExistence type="predicted"/>
<organism evidence="2 3">
    <name type="scientific">Candidatus Nomurabacteria bacterium CG1_02_43_90</name>
    <dbReference type="NCBI Taxonomy" id="1805281"/>
    <lineage>
        <taxon>Bacteria</taxon>
        <taxon>Candidatus Nomuraibacteriota</taxon>
    </lineage>
</organism>
<protein>
    <submittedName>
        <fullName evidence="2">Uncharacterized protein</fullName>
    </submittedName>
</protein>
<accession>A0A1J4V8W1</accession>
<keyword evidence="1" id="KW-0472">Membrane</keyword>
<dbReference type="AlphaFoldDB" id="A0A1J4V8W1"/>
<evidence type="ECO:0000313" key="3">
    <source>
        <dbReference type="Proteomes" id="UP000181992"/>
    </source>
</evidence>
<gene>
    <name evidence="2" type="ORF">AUJ77_02715</name>
</gene>
<dbReference type="STRING" id="1805281.AUJ77_02715"/>
<keyword evidence="1" id="KW-1133">Transmembrane helix</keyword>
<evidence type="ECO:0000313" key="2">
    <source>
        <dbReference type="EMBL" id="OIO30695.1"/>
    </source>
</evidence>
<keyword evidence="1" id="KW-0812">Transmembrane</keyword>